<gene>
    <name evidence="2" type="ORF">NIES2119_30600</name>
</gene>
<name>A0A1U7I3D2_9CYAN</name>
<feature type="domain" description="Telomere resolvase ResT/TelK catalytic" evidence="1">
    <location>
        <begin position="18"/>
        <end position="113"/>
    </location>
</feature>
<dbReference type="InterPro" id="IPR032047">
    <property type="entry name" value="ResT/TelK_cat"/>
</dbReference>
<dbReference type="AlphaFoldDB" id="A0A1U7I3D2"/>
<sequence>FPVLHNLTQSRFLLSDYLSADLVLAGMEFLEKHDKRFNAAEDPERVNRRWSKVLNERAKDWAIIEDMTYHKFRGAYLKACIANSGVDPFDYLDYAKSILGDNDEGTIKAYQRFEIKQGSQTRL</sequence>
<dbReference type="Gene3D" id="1.10.443.30">
    <property type="entry name" value="Telomere resolvase"/>
    <property type="match status" value="1"/>
</dbReference>
<dbReference type="RefSeq" id="WP_218617081.1">
    <property type="nucleotide sequence ID" value="NZ_MRCE01000062.1"/>
</dbReference>
<organism evidence="2 3">
    <name type="scientific">[Phormidium ambiguum] IAM M-71</name>
    <dbReference type="NCBI Taxonomy" id="454136"/>
    <lineage>
        <taxon>Bacteria</taxon>
        <taxon>Bacillati</taxon>
        <taxon>Cyanobacteriota</taxon>
        <taxon>Cyanophyceae</taxon>
        <taxon>Oscillatoriophycideae</taxon>
        <taxon>Aerosakkonematales</taxon>
        <taxon>Aerosakkonemataceae</taxon>
        <taxon>Floridanema</taxon>
    </lineage>
</organism>
<reference evidence="2 3" key="1">
    <citation type="submission" date="2016-11" db="EMBL/GenBank/DDBJ databases">
        <title>Draft Genome Sequences of Nine Cyanobacterial Strains from Diverse Habitats.</title>
        <authorList>
            <person name="Zhu T."/>
            <person name="Hou S."/>
            <person name="Lu X."/>
            <person name="Hess W.R."/>
        </authorList>
    </citation>
    <scope>NUCLEOTIDE SEQUENCE [LARGE SCALE GENOMIC DNA]</scope>
    <source>
        <strain evidence="2 3">IAM M-71</strain>
    </source>
</reference>
<proteinExistence type="predicted"/>
<evidence type="ECO:0000313" key="3">
    <source>
        <dbReference type="Proteomes" id="UP000185860"/>
    </source>
</evidence>
<dbReference type="Pfam" id="PF16684">
    <property type="entry name" value="ResT-TelK_cat"/>
    <property type="match status" value="1"/>
</dbReference>
<dbReference type="InterPro" id="IPR038280">
    <property type="entry name" value="ResT/TelK_cat_sf"/>
</dbReference>
<accession>A0A1U7I3D2</accession>
<feature type="non-terminal residue" evidence="2">
    <location>
        <position position="1"/>
    </location>
</feature>
<dbReference type="Proteomes" id="UP000185860">
    <property type="component" value="Unassembled WGS sequence"/>
</dbReference>
<dbReference type="EMBL" id="MRCE01000062">
    <property type="protein sequence ID" value="OKH30597.1"/>
    <property type="molecule type" value="Genomic_DNA"/>
</dbReference>
<comment type="caution">
    <text evidence="2">The sequence shown here is derived from an EMBL/GenBank/DDBJ whole genome shotgun (WGS) entry which is preliminary data.</text>
</comment>
<protein>
    <recommendedName>
        <fullName evidence="1">Telomere resolvase ResT/TelK catalytic domain-containing protein</fullName>
    </recommendedName>
</protein>
<evidence type="ECO:0000313" key="2">
    <source>
        <dbReference type="EMBL" id="OKH30597.1"/>
    </source>
</evidence>
<evidence type="ECO:0000259" key="1">
    <source>
        <dbReference type="Pfam" id="PF16684"/>
    </source>
</evidence>